<evidence type="ECO:0000313" key="2">
    <source>
        <dbReference type="Proteomes" id="UP000270048"/>
    </source>
</evidence>
<organism evidence="1 2">
    <name type="scientific">Salmonella phage Astrid</name>
    <dbReference type="NCBI Taxonomy" id="2483851"/>
    <lineage>
        <taxon>Viruses</taxon>
        <taxon>Duplodnaviria</taxon>
        <taxon>Heunggongvirae</taxon>
        <taxon>Uroviricota</taxon>
        <taxon>Caudoviricetes</taxon>
        <taxon>Astrithrvirus</taxon>
        <taxon>Astrithrvirus astrithr</taxon>
    </lineage>
</organism>
<protein>
    <submittedName>
        <fullName evidence="1">Uncharacterized protein</fullName>
    </submittedName>
</protein>
<reference evidence="2" key="1">
    <citation type="submission" date="2018-10" db="EMBL/GenBank/DDBJ databases">
        <authorList>
            <person name="Olsen N.S."/>
            <person name="Kot W."/>
            <person name="Hansen L.H."/>
        </authorList>
    </citation>
    <scope>NUCLEOTIDE SEQUENCE [LARGE SCALE GENOMIC DNA]</scope>
</reference>
<dbReference type="Proteomes" id="UP000270048">
    <property type="component" value="Segment"/>
</dbReference>
<dbReference type="EMBL" id="MK080312">
    <property type="protein sequence ID" value="AZF88300.1"/>
    <property type="molecule type" value="Genomic_DNA"/>
</dbReference>
<accession>A0A3G8F2B3</accession>
<name>A0A3G8F2B3_9CAUD</name>
<proteinExistence type="predicted"/>
<sequence>METLVNLKTWLAGGSIFTAIQTAENFPFFADTPPAELDQMLSLTYGQRLVTSAFNNFDINVAGKFITKLYGEKWNALIEFNISPPDLGAKSITKTTGNQNTVGTKNDVSNSENKVSAFNSDTLITDTGAHNELDENTTQDITRDSSVSVIDWQTAFNNLSLSERTNIISVVLKDVATYLTVSVYC</sequence>
<evidence type="ECO:0000313" key="1">
    <source>
        <dbReference type="EMBL" id="AZF88300.1"/>
    </source>
</evidence>